<sequence length="42" mass="4749">MLLTMKIIVIVADPAQRCVLQSQQLDPWGNLLESREKNLLAV</sequence>
<evidence type="ECO:0000313" key="2">
    <source>
        <dbReference type="Proteomes" id="UP001519287"/>
    </source>
</evidence>
<proteinExistence type="predicted"/>
<accession>A0ABS4IZF0</accession>
<gene>
    <name evidence="1" type="ORF">J2Z66_003964</name>
</gene>
<protein>
    <submittedName>
        <fullName evidence="1">Uncharacterized protein</fullName>
    </submittedName>
</protein>
<name>A0ABS4IZF0_9BACL</name>
<dbReference type="EMBL" id="JAGGLB010000013">
    <property type="protein sequence ID" value="MBP1992356.1"/>
    <property type="molecule type" value="Genomic_DNA"/>
</dbReference>
<organism evidence="1 2">
    <name type="scientific">Paenibacillus eucommiae</name>
    <dbReference type="NCBI Taxonomy" id="1355755"/>
    <lineage>
        <taxon>Bacteria</taxon>
        <taxon>Bacillati</taxon>
        <taxon>Bacillota</taxon>
        <taxon>Bacilli</taxon>
        <taxon>Bacillales</taxon>
        <taxon>Paenibacillaceae</taxon>
        <taxon>Paenibacillus</taxon>
    </lineage>
</organism>
<evidence type="ECO:0000313" key="1">
    <source>
        <dbReference type="EMBL" id="MBP1992356.1"/>
    </source>
</evidence>
<comment type="caution">
    <text evidence="1">The sequence shown here is derived from an EMBL/GenBank/DDBJ whole genome shotgun (WGS) entry which is preliminary data.</text>
</comment>
<reference evidence="1 2" key="1">
    <citation type="submission" date="2021-03" db="EMBL/GenBank/DDBJ databases">
        <title>Genomic Encyclopedia of Type Strains, Phase IV (KMG-IV): sequencing the most valuable type-strain genomes for metagenomic binning, comparative biology and taxonomic classification.</title>
        <authorList>
            <person name="Goeker M."/>
        </authorList>
    </citation>
    <scope>NUCLEOTIDE SEQUENCE [LARGE SCALE GENOMIC DNA]</scope>
    <source>
        <strain evidence="1 2">DSM 26048</strain>
    </source>
</reference>
<keyword evidence="2" id="KW-1185">Reference proteome</keyword>
<dbReference type="RefSeq" id="WP_281068861.1">
    <property type="nucleotide sequence ID" value="NZ_JAGGLB010000013.1"/>
</dbReference>
<dbReference type="Proteomes" id="UP001519287">
    <property type="component" value="Unassembled WGS sequence"/>
</dbReference>